<dbReference type="GO" id="GO:0003964">
    <property type="term" value="F:RNA-directed DNA polymerase activity"/>
    <property type="evidence" value="ECO:0007669"/>
    <property type="project" value="UniProtKB-KW"/>
</dbReference>
<dbReference type="InterPro" id="IPR053134">
    <property type="entry name" value="RNA-dir_DNA_polymerase"/>
</dbReference>
<evidence type="ECO:0000256" key="2">
    <source>
        <dbReference type="ARBA" id="ARBA00022679"/>
    </source>
</evidence>
<evidence type="ECO:0000313" key="11">
    <source>
        <dbReference type="RefSeq" id="XP_020547604.1"/>
    </source>
</evidence>
<dbReference type="OrthoDB" id="913483at2759"/>
<dbReference type="InterPro" id="IPR000477">
    <property type="entry name" value="RT_dom"/>
</dbReference>
<feature type="compositionally biased region" description="Pro residues" evidence="8">
    <location>
        <begin position="301"/>
        <end position="310"/>
    </location>
</feature>
<dbReference type="SUPFAM" id="SSF50630">
    <property type="entry name" value="Acid proteases"/>
    <property type="match status" value="1"/>
</dbReference>
<dbReference type="CDD" id="cd01647">
    <property type="entry name" value="RT_LTR"/>
    <property type="match status" value="1"/>
</dbReference>
<dbReference type="SUPFAM" id="SSF56672">
    <property type="entry name" value="DNA/RNA polymerases"/>
    <property type="match status" value="1"/>
</dbReference>
<dbReference type="InterPro" id="IPR021109">
    <property type="entry name" value="Peptidase_aspartic_dom_sf"/>
</dbReference>
<dbReference type="AlphaFoldDB" id="A0A8M8UUI1"/>
<dbReference type="Gene3D" id="2.40.70.10">
    <property type="entry name" value="Acid Proteases"/>
    <property type="match status" value="1"/>
</dbReference>
<evidence type="ECO:0000256" key="8">
    <source>
        <dbReference type="SAM" id="MobiDB-lite"/>
    </source>
</evidence>
<evidence type="ECO:0000256" key="1">
    <source>
        <dbReference type="ARBA" id="ARBA00022670"/>
    </source>
</evidence>
<dbReference type="PROSITE" id="PS50878">
    <property type="entry name" value="RT_POL"/>
    <property type="match status" value="1"/>
</dbReference>
<dbReference type="Pfam" id="PF03732">
    <property type="entry name" value="Retrotrans_gag"/>
    <property type="match status" value="1"/>
</dbReference>
<evidence type="ECO:0000256" key="3">
    <source>
        <dbReference type="ARBA" id="ARBA00022695"/>
    </source>
</evidence>
<accession>A0A8M8UUI1</accession>
<evidence type="ECO:0000256" key="7">
    <source>
        <dbReference type="ARBA" id="ARBA00022918"/>
    </source>
</evidence>
<name>A0A8M8UUI1_SESIN</name>
<dbReference type="GO" id="GO:0004519">
    <property type="term" value="F:endonuclease activity"/>
    <property type="evidence" value="ECO:0007669"/>
    <property type="project" value="UniProtKB-KW"/>
</dbReference>
<dbReference type="Pfam" id="PF00078">
    <property type="entry name" value="RVT_1"/>
    <property type="match status" value="1"/>
</dbReference>
<dbReference type="FunFam" id="3.10.10.10:FF:000007">
    <property type="entry name" value="Retrovirus-related Pol polyprotein from transposon 17.6-like Protein"/>
    <property type="match status" value="1"/>
</dbReference>
<dbReference type="CDD" id="cd00303">
    <property type="entry name" value="retropepsin_like"/>
    <property type="match status" value="1"/>
</dbReference>
<feature type="compositionally biased region" description="Low complexity" evidence="8">
    <location>
        <begin position="311"/>
        <end position="324"/>
    </location>
</feature>
<evidence type="ECO:0000256" key="5">
    <source>
        <dbReference type="ARBA" id="ARBA00022759"/>
    </source>
</evidence>
<sequence length="822" mass="95183">MADGTRLKELQEAQKKADIMFLDERAKREASVDELHGRMDQMIEAHEGLQATVLNMEHNLLGIQQQLQGMAEQMQQYNKNKSILGEGLTASLDKGSNFRITPQSIIRQEGVSNNRQETGGNQGSGTYNILNRLEFPHFDGDNARSWIRRCSRYFQLIPIPEDQRVPMASIYLQGRAELWYQGYVEKKEFRSWDDFVVNVLGRFEALNYAKVTTEFNKLHHETTVDAYLERFEELKDQMVIFNRNLDEEFFMMKFISGLKDEVKLYVTNCEPTSLFQAINLARNQEQMVIAILKKAHHPTKSLPPKPPFKPPNRNSSPRPSTQPTRFLTEAEVKAKREKNLCFRCDEPYTPGHRCKHRQVYMLLEDEGTKDYEEEEQYKQVLEAETEKEEEVVVSLHAMKGNFHYITLRLEGIVGDKEILILIDSGSTHCFLDEKVAHLLGCKLENAIPMVVRVADGSKITSQLTCPRFNWEVQGHKFTHSVKLLKLGGYDLVLGCDWLGLYNPIELDFHQGKVTLSQGSGKIILKALPCKAGARALSTHSLAQLMRGRNLELQGELLLSHKSQMEGVEGVKVQEVLQMYEVVFQEPQSLPPERKIAHCIELIPEAIPRRQHPYRYAYGQKTEIERIVKEMLHSGIIRPSQSSFASPVLLVKKKDGGWRMCVDYRYLNKLTVKHNFPIPVIDELLDELHGAMYFSKIDLRSGYFQIRMREEDIPKTSFITHNGHYEFLVMPFGLCNAPSTFQSLMNTIFEPYLRRFVLVFFDDILIYSKDWGQHFFWVNCKFSFIRNIYKVLRVYPEKYNGPTLKFKEQLNRAGKVTRGPYRQ</sequence>
<dbReference type="InterPro" id="IPR043502">
    <property type="entry name" value="DNA/RNA_pol_sf"/>
</dbReference>
<keyword evidence="6" id="KW-0378">Hydrolase</keyword>
<evidence type="ECO:0000256" key="6">
    <source>
        <dbReference type="ARBA" id="ARBA00022801"/>
    </source>
</evidence>
<dbReference type="PANTHER" id="PTHR24559">
    <property type="entry name" value="TRANSPOSON TY3-I GAG-POL POLYPROTEIN"/>
    <property type="match status" value="1"/>
</dbReference>
<keyword evidence="2" id="KW-0808">Transferase</keyword>
<dbReference type="Proteomes" id="UP000504604">
    <property type="component" value="Linkage group LG2"/>
</dbReference>
<dbReference type="InterPro" id="IPR043128">
    <property type="entry name" value="Rev_trsase/Diguanyl_cyclase"/>
</dbReference>
<reference evidence="11" key="1">
    <citation type="submission" date="2025-08" db="UniProtKB">
        <authorList>
            <consortium name="RefSeq"/>
        </authorList>
    </citation>
    <scope>IDENTIFICATION</scope>
</reference>
<evidence type="ECO:0000313" key="10">
    <source>
        <dbReference type="Proteomes" id="UP000504604"/>
    </source>
</evidence>
<dbReference type="Gene3D" id="3.10.10.10">
    <property type="entry name" value="HIV Type 1 Reverse Transcriptase, subunit A, domain 1"/>
    <property type="match status" value="1"/>
</dbReference>
<feature type="region of interest" description="Disordered" evidence="8">
    <location>
        <begin position="297"/>
        <end position="324"/>
    </location>
</feature>
<keyword evidence="1" id="KW-0645">Protease</keyword>
<dbReference type="PANTHER" id="PTHR24559:SF450">
    <property type="entry name" value="RNA-DIRECTED DNA POLYMERASE HOMOLOG"/>
    <property type="match status" value="1"/>
</dbReference>
<keyword evidence="4" id="KW-0540">Nuclease</keyword>
<evidence type="ECO:0000256" key="4">
    <source>
        <dbReference type="ARBA" id="ARBA00022722"/>
    </source>
</evidence>
<keyword evidence="5" id="KW-0255">Endonuclease</keyword>
<keyword evidence="10" id="KW-1185">Reference proteome</keyword>
<organism evidence="10 11">
    <name type="scientific">Sesamum indicum</name>
    <name type="common">Oriental sesame</name>
    <name type="synonym">Sesamum orientale</name>
    <dbReference type="NCBI Taxonomy" id="4182"/>
    <lineage>
        <taxon>Eukaryota</taxon>
        <taxon>Viridiplantae</taxon>
        <taxon>Streptophyta</taxon>
        <taxon>Embryophyta</taxon>
        <taxon>Tracheophyta</taxon>
        <taxon>Spermatophyta</taxon>
        <taxon>Magnoliopsida</taxon>
        <taxon>eudicotyledons</taxon>
        <taxon>Gunneridae</taxon>
        <taxon>Pentapetalae</taxon>
        <taxon>asterids</taxon>
        <taxon>lamiids</taxon>
        <taxon>Lamiales</taxon>
        <taxon>Pedaliaceae</taxon>
        <taxon>Sesamum</taxon>
    </lineage>
</organism>
<gene>
    <name evidence="11" type="primary">LOC105155919</name>
</gene>
<proteinExistence type="predicted"/>
<feature type="domain" description="Reverse transcriptase" evidence="9">
    <location>
        <begin position="631"/>
        <end position="822"/>
    </location>
</feature>
<dbReference type="KEGG" id="sind:105155919"/>
<dbReference type="Pfam" id="PF08284">
    <property type="entry name" value="RVP_2"/>
    <property type="match status" value="1"/>
</dbReference>
<dbReference type="InterPro" id="IPR005162">
    <property type="entry name" value="Retrotrans_gag_dom"/>
</dbReference>
<dbReference type="GeneID" id="105155919"/>
<dbReference type="GO" id="GO:0006508">
    <property type="term" value="P:proteolysis"/>
    <property type="evidence" value="ECO:0007669"/>
    <property type="project" value="UniProtKB-KW"/>
</dbReference>
<dbReference type="GO" id="GO:0008233">
    <property type="term" value="F:peptidase activity"/>
    <property type="evidence" value="ECO:0007669"/>
    <property type="project" value="UniProtKB-KW"/>
</dbReference>
<keyword evidence="7" id="KW-0695">RNA-directed DNA polymerase</keyword>
<keyword evidence="3" id="KW-0548">Nucleotidyltransferase</keyword>
<evidence type="ECO:0000259" key="9">
    <source>
        <dbReference type="PROSITE" id="PS50878"/>
    </source>
</evidence>
<dbReference type="RefSeq" id="XP_020547604.1">
    <property type="nucleotide sequence ID" value="XM_020691945.1"/>
</dbReference>
<dbReference type="Gene3D" id="3.30.70.270">
    <property type="match status" value="1"/>
</dbReference>
<protein>
    <submittedName>
        <fullName evidence="11">Uncharacterized protein LOC105155919</fullName>
    </submittedName>
</protein>